<proteinExistence type="predicted"/>
<comment type="caution">
    <text evidence="3">The sequence shown here is derived from an EMBL/GenBank/DDBJ whole genome shotgun (WGS) entry which is preliminary data.</text>
</comment>
<keyword evidence="4" id="KW-1185">Reference proteome</keyword>
<evidence type="ECO:0000313" key="3">
    <source>
        <dbReference type="EMBL" id="MFC7191163.1"/>
    </source>
</evidence>
<accession>A0ABD5YP87</accession>
<evidence type="ECO:0000313" key="4">
    <source>
        <dbReference type="Proteomes" id="UP001596417"/>
    </source>
</evidence>
<evidence type="ECO:0000259" key="2">
    <source>
        <dbReference type="Pfam" id="PF13761"/>
    </source>
</evidence>
<dbReference type="AlphaFoldDB" id="A0ABD5YP87"/>
<evidence type="ECO:0000256" key="1">
    <source>
        <dbReference type="SAM" id="MobiDB-lite"/>
    </source>
</evidence>
<feature type="region of interest" description="Disordered" evidence="1">
    <location>
        <begin position="202"/>
        <end position="221"/>
    </location>
</feature>
<feature type="domain" description="DUF4166" evidence="2">
    <location>
        <begin position="16"/>
        <end position="197"/>
    </location>
</feature>
<gene>
    <name evidence="3" type="ORF">ACFQL7_15970</name>
</gene>
<dbReference type="Proteomes" id="UP001596417">
    <property type="component" value="Unassembled WGS sequence"/>
</dbReference>
<dbReference type="EMBL" id="JBHTAX010000001">
    <property type="protein sequence ID" value="MFC7191163.1"/>
    <property type="molecule type" value="Genomic_DNA"/>
</dbReference>
<dbReference type="GeneID" id="76200864"/>
<reference evidence="3 4" key="1">
    <citation type="journal article" date="2019" name="Int. J. Syst. Evol. Microbiol.">
        <title>The Global Catalogue of Microorganisms (GCM) 10K type strain sequencing project: providing services to taxonomists for standard genome sequencing and annotation.</title>
        <authorList>
            <consortium name="The Broad Institute Genomics Platform"/>
            <consortium name="The Broad Institute Genome Sequencing Center for Infectious Disease"/>
            <person name="Wu L."/>
            <person name="Ma J."/>
        </authorList>
    </citation>
    <scope>NUCLEOTIDE SEQUENCE [LARGE SCALE GENOMIC DNA]</scope>
    <source>
        <strain evidence="3 4">RDMS1</strain>
    </source>
</reference>
<protein>
    <submittedName>
        <fullName evidence="3">DUF4166 domain-containing protein</fullName>
    </submittedName>
</protein>
<dbReference type="Pfam" id="PF13761">
    <property type="entry name" value="DUF4166"/>
    <property type="match status" value="1"/>
</dbReference>
<name>A0ABD5YP87_9EURY</name>
<sequence length="221" mass="24989">MTSLFERAVGSDWTELHPQIRERYGLSADDSVAIGTGRMSQLTHNVLALPVLWLGTTQNVLFPESGTDIPFEIKSEAFIDTDGNEALRLQRRFETDPPRRFDDTMRWNPERECITEFLGRDGRLVADIHLSVADGGLVIEIGEQWIRFGDRFISVPTPLAANAILQDWYDEYAGRFRVAASITNPLAGHVFGYQGVFDNEWRDEPPTDEPVRHSSLPSGRQ</sequence>
<dbReference type="RefSeq" id="WP_248908721.1">
    <property type="nucleotide sequence ID" value="NZ_CP109979.1"/>
</dbReference>
<dbReference type="InterPro" id="IPR025311">
    <property type="entry name" value="DUF4166"/>
</dbReference>
<feature type="compositionally biased region" description="Basic and acidic residues" evidence="1">
    <location>
        <begin position="202"/>
        <end position="212"/>
    </location>
</feature>
<organism evidence="3 4">
    <name type="scientific">Halocatena marina</name>
    <dbReference type="NCBI Taxonomy" id="2934937"/>
    <lineage>
        <taxon>Archaea</taxon>
        <taxon>Methanobacteriati</taxon>
        <taxon>Methanobacteriota</taxon>
        <taxon>Stenosarchaea group</taxon>
        <taxon>Halobacteria</taxon>
        <taxon>Halobacteriales</taxon>
        <taxon>Natronomonadaceae</taxon>
        <taxon>Halocatena</taxon>
    </lineage>
</organism>